<protein>
    <recommendedName>
        <fullName evidence="6">Kelch-like protein 20</fullName>
    </recommendedName>
</protein>
<feature type="non-terminal residue" evidence="4">
    <location>
        <position position="1"/>
    </location>
</feature>
<evidence type="ECO:0000256" key="3">
    <source>
        <dbReference type="SAM" id="MobiDB-lite"/>
    </source>
</evidence>
<dbReference type="EMBL" id="JAPTMU010000006">
    <property type="protein sequence ID" value="KAJ4942102.1"/>
    <property type="molecule type" value="Genomic_DNA"/>
</dbReference>
<dbReference type="Pfam" id="PF01344">
    <property type="entry name" value="Kelch_1"/>
    <property type="match status" value="1"/>
</dbReference>
<feature type="compositionally biased region" description="Basic residues" evidence="3">
    <location>
        <begin position="29"/>
        <end position="40"/>
    </location>
</feature>
<dbReference type="SUPFAM" id="SSF117281">
    <property type="entry name" value="Kelch motif"/>
    <property type="match status" value="2"/>
</dbReference>
<keyword evidence="2" id="KW-0677">Repeat</keyword>
<dbReference type="SMART" id="SM00612">
    <property type="entry name" value="Kelch"/>
    <property type="match status" value="7"/>
</dbReference>
<organism evidence="4 5">
    <name type="scientific">Pogonophryne albipinna</name>
    <dbReference type="NCBI Taxonomy" id="1090488"/>
    <lineage>
        <taxon>Eukaryota</taxon>
        <taxon>Metazoa</taxon>
        <taxon>Chordata</taxon>
        <taxon>Craniata</taxon>
        <taxon>Vertebrata</taxon>
        <taxon>Euteleostomi</taxon>
        <taxon>Actinopterygii</taxon>
        <taxon>Neopterygii</taxon>
        <taxon>Teleostei</taxon>
        <taxon>Neoteleostei</taxon>
        <taxon>Acanthomorphata</taxon>
        <taxon>Eupercaria</taxon>
        <taxon>Perciformes</taxon>
        <taxon>Notothenioidei</taxon>
        <taxon>Pogonophryne</taxon>
    </lineage>
</organism>
<dbReference type="PANTHER" id="PTHR24412">
    <property type="entry name" value="KELCH PROTEIN"/>
    <property type="match status" value="1"/>
</dbReference>
<dbReference type="AlphaFoldDB" id="A0AAD6BDS4"/>
<name>A0AAD6BDS4_9TELE</name>
<keyword evidence="5" id="KW-1185">Reference proteome</keyword>
<dbReference type="InterPro" id="IPR006652">
    <property type="entry name" value="Kelch_1"/>
</dbReference>
<evidence type="ECO:0000256" key="1">
    <source>
        <dbReference type="ARBA" id="ARBA00022441"/>
    </source>
</evidence>
<evidence type="ECO:0008006" key="6">
    <source>
        <dbReference type="Google" id="ProtNLM"/>
    </source>
</evidence>
<gene>
    <name evidence="4" type="ORF">JOQ06_011971</name>
</gene>
<evidence type="ECO:0000313" key="5">
    <source>
        <dbReference type="Proteomes" id="UP001219934"/>
    </source>
</evidence>
<dbReference type="Gene3D" id="2.120.10.80">
    <property type="entry name" value="Kelch-type beta propeller"/>
    <property type="match status" value="2"/>
</dbReference>
<keyword evidence="1" id="KW-0880">Kelch repeat</keyword>
<reference evidence="4" key="1">
    <citation type="submission" date="2022-11" db="EMBL/GenBank/DDBJ databases">
        <title>Chromosome-level genome of Pogonophryne albipinna.</title>
        <authorList>
            <person name="Jo E."/>
        </authorList>
    </citation>
    <scope>NUCLEOTIDE SEQUENCE</scope>
    <source>
        <strain evidence="4">SGF0006</strain>
        <tissue evidence="4">Muscle</tissue>
    </source>
</reference>
<dbReference type="InterPro" id="IPR015915">
    <property type="entry name" value="Kelch-typ_b-propeller"/>
</dbReference>
<comment type="caution">
    <text evidence="4">The sequence shown here is derived from an EMBL/GenBank/DDBJ whole genome shotgun (WGS) entry which is preliminary data.</text>
</comment>
<proteinExistence type="predicted"/>
<sequence>MGVCNEQGGTLEPETGHMMMKDRKGGSPRSRRTPLSHRRQLSKRKDMMFVVGGWTQEDPSCLVEQFCPEYNEWRLQHAMVNNRGKVAVGTLDGMIYTVGGEDHIRCYSSVESWLCAHFPQTATPYLSCSQLTRYNPDTDSWSTDCSTLEQPRSGVCLVEMDDTCTPLEDTMASLLLILYDPRMNTWSKQAAMLGRRSGGVAAVLQGQLYVMGGNDGVMALNSVGGWTQEDPSCLVEQFCPEYNEWRAAARMVNNRGKVAVGTLDGMIYTVGGEDHIRCYSSVESWLCAHFPQTATPYLSCSQLTRYNPDTDSWSIDVAPLSSPRSGVCLVEMDGYLYAIGGHDGIAAINTVERYDPRMNTWSKQAAMLGRRSGGVAAVLQGQLYVMGGNDGVMALNSVERYNPVDGTWSICAHMLSPRENAGCTVYLGHIYVSGGRDELNLELCGVERFDPDNMRWTPVKRMRSKRDNMSLVVFNGALTAVGGSDGVTNLKTIEVYCHVTNTW</sequence>
<feature type="region of interest" description="Disordered" evidence="3">
    <location>
        <begin position="1"/>
        <end position="40"/>
    </location>
</feature>
<evidence type="ECO:0000313" key="4">
    <source>
        <dbReference type="EMBL" id="KAJ4942102.1"/>
    </source>
</evidence>
<dbReference type="Proteomes" id="UP001219934">
    <property type="component" value="Unassembled WGS sequence"/>
</dbReference>
<evidence type="ECO:0000256" key="2">
    <source>
        <dbReference type="ARBA" id="ARBA00022737"/>
    </source>
</evidence>
<dbReference type="PANTHER" id="PTHR24412:SF441">
    <property type="entry name" value="KELCH-LIKE PROTEIN 28"/>
    <property type="match status" value="1"/>
</dbReference>
<accession>A0AAD6BDS4</accession>
<dbReference type="Pfam" id="PF24681">
    <property type="entry name" value="Kelch_KLHDC2_KLHL20_DRC7"/>
    <property type="match status" value="1"/>
</dbReference>